<gene>
    <name evidence="4" type="ORF">HDF22_004968</name>
</gene>
<dbReference type="Pfam" id="PF16344">
    <property type="entry name" value="FecR_C"/>
    <property type="match status" value="1"/>
</dbReference>
<keyword evidence="1" id="KW-1133">Transmembrane helix</keyword>
<organism evidence="4 5">
    <name type="scientific">Mucilaginibacter lappiensis</name>
    <dbReference type="NCBI Taxonomy" id="354630"/>
    <lineage>
        <taxon>Bacteria</taxon>
        <taxon>Pseudomonadati</taxon>
        <taxon>Bacteroidota</taxon>
        <taxon>Sphingobacteriia</taxon>
        <taxon>Sphingobacteriales</taxon>
        <taxon>Sphingobacteriaceae</taxon>
        <taxon>Mucilaginibacter</taxon>
    </lineage>
</organism>
<feature type="domain" description="FecR protein" evidence="2">
    <location>
        <begin position="113"/>
        <end position="202"/>
    </location>
</feature>
<proteinExistence type="predicted"/>
<evidence type="ECO:0000256" key="1">
    <source>
        <dbReference type="SAM" id="Phobius"/>
    </source>
</evidence>
<reference evidence="4 5" key="1">
    <citation type="submission" date="2020-08" db="EMBL/GenBank/DDBJ databases">
        <title>Genomic Encyclopedia of Type Strains, Phase IV (KMG-V): Genome sequencing to study the core and pangenomes of soil and plant-associated prokaryotes.</title>
        <authorList>
            <person name="Whitman W."/>
        </authorList>
    </citation>
    <scope>NUCLEOTIDE SEQUENCE [LARGE SCALE GENOMIC DNA]</scope>
    <source>
        <strain evidence="4 5">MP601</strain>
    </source>
</reference>
<sequence length="331" mass="36887">MSDYNNDLIESLAEKLLEGTITEAEEAILEQWYNQRPVRKPEWELRDGSKDLLEARIYQGIKQNITPVKRMFPVWAKLAVAASVLIVSAIVYQIYFSSPKNQGIEQYSIAGVQGRIRKILLPDKSIVWLKGNSRLEYPSRFSDSTRNVVLEGEALFEVAKDHKHPFIIAAGNYLTKVVGTSFNIKEDHLLQSFKLTVLTGKVSISPRKINDRVSTLSHTVIISPGKEFDALNKTTPSVITAAQPTAKATVTQGTEYMMNFENTGFEEVKSRIEHKFDVVISSTNALYRNCELSADVTDQPLDKTLKVICAAIGANYTIINNKVTITGGGCN</sequence>
<dbReference type="Gene3D" id="2.60.120.1440">
    <property type="match status" value="1"/>
</dbReference>
<dbReference type="InterPro" id="IPR006860">
    <property type="entry name" value="FecR"/>
</dbReference>
<evidence type="ECO:0000259" key="2">
    <source>
        <dbReference type="Pfam" id="PF04773"/>
    </source>
</evidence>
<dbReference type="Pfam" id="PF04773">
    <property type="entry name" value="FecR"/>
    <property type="match status" value="1"/>
</dbReference>
<dbReference type="InterPro" id="IPR032508">
    <property type="entry name" value="FecR_C"/>
</dbReference>
<dbReference type="PANTHER" id="PTHR30273">
    <property type="entry name" value="PERIPLASMIC SIGNAL SENSOR AND SIGMA FACTOR ACTIVATOR FECR-RELATED"/>
    <property type="match status" value="1"/>
</dbReference>
<accession>A0A841JI36</accession>
<dbReference type="PANTHER" id="PTHR30273:SF2">
    <property type="entry name" value="PROTEIN FECR"/>
    <property type="match status" value="1"/>
</dbReference>
<dbReference type="Proteomes" id="UP000548326">
    <property type="component" value="Unassembled WGS sequence"/>
</dbReference>
<evidence type="ECO:0000313" key="4">
    <source>
        <dbReference type="EMBL" id="MBB6130823.1"/>
    </source>
</evidence>
<dbReference type="Gene3D" id="3.55.50.30">
    <property type="match status" value="1"/>
</dbReference>
<evidence type="ECO:0000259" key="3">
    <source>
        <dbReference type="Pfam" id="PF16344"/>
    </source>
</evidence>
<comment type="caution">
    <text evidence="4">The sequence shown here is derived from an EMBL/GenBank/DDBJ whole genome shotgun (WGS) entry which is preliminary data.</text>
</comment>
<dbReference type="RefSeq" id="WP_183589499.1">
    <property type="nucleotide sequence ID" value="NZ_JACHCA010000017.1"/>
</dbReference>
<dbReference type="EMBL" id="JACHCA010000017">
    <property type="protein sequence ID" value="MBB6130823.1"/>
    <property type="molecule type" value="Genomic_DNA"/>
</dbReference>
<name>A0A841JI36_9SPHI</name>
<evidence type="ECO:0000313" key="5">
    <source>
        <dbReference type="Proteomes" id="UP000548326"/>
    </source>
</evidence>
<dbReference type="PIRSF" id="PIRSF018266">
    <property type="entry name" value="FecR"/>
    <property type="match status" value="1"/>
</dbReference>
<keyword evidence="1" id="KW-0472">Membrane</keyword>
<dbReference type="AlphaFoldDB" id="A0A841JI36"/>
<protein>
    <submittedName>
        <fullName evidence="4">Ferric-dicitrate binding protein FerR (Iron transport regulator)</fullName>
    </submittedName>
</protein>
<dbReference type="GO" id="GO:0016989">
    <property type="term" value="F:sigma factor antagonist activity"/>
    <property type="evidence" value="ECO:0007669"/>
    <property type="project" value="TreeGrafter"/>
</dbReference>
<dbReference type="InterPro" id="IPR012373">
    <property type="entry name" value="Ferrdict_sens_TM"/>
</dbReference>
<feature type="transmembrane region" description="Helical" evidence="1">
    <location>
        <begin position="74"/>
        <end position="95"/>
    </location>
</feature>
<feature type="domain" description="Protein FecR C-terminal" evidence="3">
    <location>
        <begin position="258"/>
        <end position="325"/>
    </location>
</feature>
<keyword evidence="1" id="KW-0812">Transmembrane</keyword>